<dbReference type="GO" id="GO:0051205">
    <property type="term" value="P:protein insertion into membrane"/>
    <property type="evidence" value="ECO:0007669"/>
    <property type="project" value="UniProtKB-UniRule"/>
</dbReference>
<dbReference type="InterPro" id="IPR039565">
    <property type="entry name" value="BamD-like"/>
</dbReference>
<evidence type="ECO:0000259" key="7">
    <source>
        <dbReference type="Pfam" id="PF13525"/>
    </source>
</evidence>
<dbReference type="SUPFAM" id="SSF48452">
    <property type="entry name" value="TPR-like"/>
    <property type="match status" value="1"/>
</dbReference>
<dbReference type="Pfam" id="PF13525">
    <property type="entry name" value="YfiO"/>
    <property type="match status" value="1"/>
</dbReference>
<protein>
    <recommendedName>
        <fullName evidence="6">Outer membrane protein assembly factor BamD</fullName>
    </recommendedName>
</protein>
<dbReference type="GO" id="GO:0043165">
    <property type="term" value="P:Gram-negative-bacterium-type cell outer membrane assembly"/>
    <property type="evidence" value="ECO:0007669"/>
    <property type="project" value="UniProtKB-UniRule"/>
</dbReference>
<gene>
    <name evidence="6" type="primary">bamD</name>
    <name evidence="8" type="ORF">DI564_16680</name>
</gene>
<dbReference type="InterPro" id="IPR017689">
    <property type="entry name" value="BamD"/>
</dbReference>
<evidence type="ECO:0000256" key="2">
    <source>
        <dbReference type="ARBA" id="ARBA00023136"/>
    </source>
</evidence>
<keyword evidence="2 6" id="KW-0472">Membrane</keyword>
<evidence type="ECO:0000256" key="6">
    <source>
        <dbReference type="HAMAP-Rule" id="MF_00922"/>
    </source>
</evidence>
<reference evidence="8 9" key="1">
    <citation type="submission" date="2017-08" db="EMBL/GenBank/DDBJ databases">
        <title>Infants hospitalized years apart are colonized by the same room-sourced microbial strains.</title>
        <authorList>
            <person name="Brooks B."/>
            <person name="Olm M.R."/>
            <person name="Firek B.A."/>
            <person name="Baker R."/>
            <person name="Thomas B.C."/>
            <person name="Morowitz M.J."/>
            <person name="Banfield J.F."/>
        </authorList>
    </citation>
    <scope>NUCLEOTIDE SEQUENCE [LARGE SCALE GENOMIC DNA]</scope>
    <source>
        <strain evidence="8">S2_005_003_R2_42</strain>
    </source>
</reference>
<accession>A0A2W5K3L4</accession>
<dbReference type="NCBIfam" id="TIGR03302">
    <property type="entry name" value="OM_YfiO"/>
    <property type="match status" value="1"/>
</dbReference>
<comment type="caution">
    <text evidence="8">The sequence shown here is derived from an EMBL/GenBank/DDBJ whole genome shotgun (WGS) entry which is preliminary data.</text>
</comment>
<dbReference type="HAMAP" id="MF_00922">
    <property type="entry name" value="OM_assembly_BamD"/>
    <property type="match status" value="1"/>
</dbReference>
<evidence type="ECO:0000256" key="5">
    <source>
        <dbReference type="ARBA" id="ARBA00023288"/>
    </source>
</evidence>
<dbReference type="PANTHER" id="PTHR37423">
    <property type="entry name" value="SOLUBLE LYTIC MUREIN TRANSGLYCOSYLASE-RELATED"/>
    <property type="match status" value="1"/>
</dbReference>
<dbReference type="GO" id="GO:1990063">
    <property type="term" value="C:Bam protein complex"/>
    <property type="evidence" value="ECO:0007669"/>
    <property type="project" value="TreeGrafter"/>
</dbReference>
<organism evidence="8 9">
    <name type="scientific">Rhodanobacter denitrificans</name>
    <dbReference type="NCBI Taxonomy" id="666685"/>
    <lineage>
        <taxon>Bacteria</taxon>
        <taxon>Pseudomonadati</taxon>
        <taxon>Pseudomonadota</taxon>
        <taxon>Gammaproteobacteria</taxon>
        <taxon>Lysobacterales</taxon>
        <taxon>Rhodanobacteraceae</taxon>
        <taxon>Rhodanobacter</taxon>
    </lineage>
</organism>
<keyword evidence="1 6" id="KW-0732">Signal</keyword>
<comment type="function">
    <text evidence="6">Part of the outer membrane protein assembly complex, which is involved in assembly and insertion of beta-barrel proteins into the outer membrane.</text>
</comment>
<keyword evidence="3" id="KW-0564">Palmitate</keyword>
<evidence type="ECO:0000313" key="9">
    <source>
        <dbReference type="Proteomes" id="UP000249046"/>
    </source>
</evidence>
<proteinExistence type="inferred from homology"/>
<dbReference type="PANTHER" id="PTHR37423:SF1">
    <property type="entry name" value="OUTER MEMBRANE PROTEIN ASSEMBLY FACTOR BAMD"/>
    <property type="match status" value="1"/>
</dbReference>
<dbReference type="AlphaFoldDB" id="A0A2W5K3L4"/>
<comment type="similarity">
    <text evidence="6">Belongs to the BamD family.</text>
</comment>
<feature type="domain" description="Outer membrane lipoprotein BamD-like" evidence="7">
    <location>
        <begin position="40"/>
        <end position="244"/>
    </location>
</feature>
<dbReference type="CDD" id="cd15830">
    <property type="entry name" value="BamD"/>
    <property type="match status" value="1"/>
</dbReference>
<evidence type="ECO:0000313" key="8">
    <source>
        <dbReference type="EMBL" id="PZQ09968.1"/>
    </source>
</evidence>
<sequence length="278" mass="31920">MPILPSLRVARRVLLLLVLALAMAGCKTFGKRGNELETLPVEQLYQRGVTAIDAGNYGQATETFSRLIGRFPFGAYSEQSQINLAYAQYKSYKNDDAYSTINRFIRTYPTHKNIDYAYYLRGLINFDRQTDFLSRMVGLDTTRRDQAFLNQSFEDFSELLKRYPQSRYAPDGRQRLIYLRDSMAKAEINIALFYLRKGAYVAAANRAKYVVETYPQTVQVGDGLAIMVDSYRALGQDQLAADAERVLKLNYPEHASFAGKWPQYHSNWWKLLPVIKRG</sequence>
<comment type="subunit">
    <text evidence="6">Part of the Bam complex.</text>
</comment>
<comment type="subcellular location">
    <subcellularLocation>
        <location evidence="6">Cell outer membrane</location>
    </subcellularLocation>
</comment>
<dbReference type="EMBL" id="QFPO01000023">
    <property type="protein sequence ID" value="PZQ09968.1"/>
    <property type="molecule type" value="Genomic_DNA"/>
</dbReference>
<dbReference type="InterPro" id="IPR011990">
    <property type="entry name" value="TPR-like_helical_dom_sf"/>
</dbReference>
<name>A0A2W5K3L4_9GAMM</name>
<evidence type="ECO:0000256" key="4">
    <source>
        <dbReference type="ARBA" id="ARBA00023237"/>
    </source>
</evidence>
<keyword evidence="5" id="KW-0449">Lipoprotein</keyword>
<evidence type="ECO:0000256" key="1">
    <source>
        <dbReference type="ARBA" id="ARBA00022729"/>
    </source>
</evidence>
<keyword evidence="4 6" id="KW-0998">Cell outer membrane</keyword>
<evidence type="ECO:0000256" key="3">
    <source>
        <dbReference type="ARBA" id="ARBA00023139"/>
    </source>
</evidence>
<dbReference type="Proteomes" id="UP000249046">
    <property type="component" value="Unassembled WGS sequence"/>
</dbReference>
<dbReference type="Gene3D" id="1.25.40.10">
    <property type="entry name" value="Tetratricopeptide repeat domain"/>
    <property type="match status" value="1"/>
</dbReference>